<keyword evidence="8 10" id="KW-0067">ATP-binding</keyword>
<evidence type="ECO:0000313" key="11">
    <source>
        <dbReference type="EMBL" id="OUD16274.1"/>
    </source>
</evidence>
<dbReference type="SUPFAM" id="SSF101386">
    <property type="entry name" value="all-alpha NTP pyrophosphatases"/>
    <property type="match status" value="1"/>
</dbReference>
<dbReference type="HAMAP" id="MF_01020">
    <property type="entry name" value="HisE"/>
    <property type="match status" value="1"/>
</dbReference>
<evidence type="ECO:0000256" key="1">
    <source>
        <dbReference type="ARBA" id="ARBA00001460"/>
    </source>
</evidence>
<comment type="subcellular location">
    <subcellularLocation>
        <location evidence="2 10">Cytoplasm</location>
    </subcellularLocation>
</comment>
<dbReference type="GO" id="GO:0005737">
    <property type="term" value="C:cytoplasm"/>
    <property type="evidence" value="ECO:0007669"/>
    <property type="project" value="UniProtKB-SubCell"/>
</dbReference>
<dbReference type="OrthoDB" id="9814738at2"/>
<organism evidence="11 12">
    <name type="scientific">Thioflexithrix psekupsensis</name>
    <dbReference type="NCBI Taxonomy" id="1570016"/>
    <lineage>
        <taxon>Bacteria</taxon>
        <taxon>Pseudomonadati</taxon>
        <taxon>Pseudomonadota</taxon>
        <taxon>Gammaproteobacteria</taxon>
        <taxon>Thiotrichales</taxon>
        <taxon>Thioflexithrix</taxon>
    </lineage>
</organism>
<comment type="similarity">
    <text evidence="10">Belongs to the PRA-PH family.</text>
</comment>
<dbReference type="GO" id="GO:0005524">
    <property type="term" value="F:ATP binding"/>
    <property type="evidence" value="ECO:0007669"/>
    <property type="project" value="UniProtKB-KW"/>
</dbReference>
<protein>
    <recommendedName>
        <fullName evidence="10">Phosphoribosyl-ATP pyrophosphatase</fullName>
        <shortName evidence="10">PRA-PH</shortName>
        <ecNumber evidence="10">3.6.1.31</ecNumber>
    </recommendedName>
</protein>
<keyword evidence="9 10" id="KW-0368">Histidine biosynthesis</keyword>
<reference evidence="11 12" key="1">
    <citation type="submission" date="2016-12" db="EMBL/GenBank/DDBJ databases">
        <title>Thioflexothrix psekupsii D3 genome sequencing and assembly.</title>
        <authorList>
            <person name="Fomenkov A."/>
            <person name="Vincze T."/>
            <person name="Grabovich M."/>
            <person name="Anton B.P."/>
            <person name="Dubinina G."/>
            <person name="Orlova M."/>
            <person name="Belousova E."/>
            <person name="Roberts R.J."/>
        </authorList>
    </citation>
    <scope>NUCLEOTIDE SEQUENCE [LARGE SCALE GENOMIC DNA]</scope>
    <source>
        <strain evidence="11">D3</strain>
    </source>
</reference>
<gene>
    <name evidence="10" type="primary">hisE</name>
    <name evidence="11" type="ORF">TPSD3_00705</name>
</gene>
<dbReference type="GO" id="GO:0000105">
    <property type="term" value="P:L-histidine biosynthetic process"/>
    <property type="evidence" value="ECO:0007669"/>
    <property type="project" value="UniProtKB-UniRule"/>
</dbReference>
<dbReference type="AlphaFoldDB" id="A0A251XC94"/>
<evidence type="ECO:0000256" key="9">
    <source>
        <dbReference type="ARBA" id="ARBA00023102"/>
    </source>
</evidence>
<dbReference type="RefSeq" id="WP_086486678.1">
    <property type="nucleotide sequence ID" value="NZ_MSLT01000001.1"/>
</dbReference>
<keyword evidence="12" id="KW-1185">Reference proteome</keyword>
<keyword evidence="7 10" id="KW-0378">Hydrolase</keyword>
<comment type="caution">
    <text evidence="11">The sequence shown here is derived from an EMBL/GenBank/DDBJ whole genome shotgun (WGS) entry which is preliminary data.</text>
</comment>
<evidence type="ECO:0000256" key="3">
    <source>
        <dbReference type="ARBA" id="ARBA00005204"/>
    </source>
</evidence>
<evidence type="ECO:0000256" key="5">
    <source>
        <dbReference type="ARBA" id="ARBA00022605"/>
    </source>
</evidence>
<keyword evidence="6 10" id="KW-0547">Nucleotide-binding</keyword>
<dbReference type="NCBIfam" id="TIGR03188">
    <property type="entry name" value="histidine_hisI"/>
    <property type="match status" value="1"/>
</dbReference>
<dbReference type="NCBIfam" id="NF001611">
    <property type="entry name" value="PRK00400.1-3"/>
    <property type="match status" value="1"/>
</dbReference>
<keyword evidence="5 10" id="KW-0028">Amino-acid biosynthesis</keyword>
<dbReference type="Proteomes" id="UP000194798">
    <property type="component" value="Unassembled WGS sequence"/>
</dbReference>
<dbReference type="PANTHER" id="PTHR42945">
    <property type="entry name" value="HISTIDINE BIOSYNTHESIS BIFUNCTIONAL PROTEIN"/>
    <property type="match status" value="1"/>
</dbReference>
<dbReference type="GO" id="GO:0004636">
    <property type="term" value="F:phosphoribosyl-ATP diphosphatase activity"/>
    <property type="evidence" value="ECO:0007669"/>
    <property type="project" value="UniProtKB-UniRule"/>
</dbReference>
<dbReference type="EMBL" id="MSLT01000001">
    <property type="protein sequence ID" value="OUD16274.1"/>
    <property type="molecule type" value="Genomic_DNA"/>
</dbReference>
<dbReference type="UniPathway" id="UPA00031">
    <property type="reaction ID" value="UER00007"/>
</dbReference>
<dbReference type="InterPro" id="IPR021130">
    <property type="entry name" value="PRib-ATP_PPHydrolase-like"/>
</dbReference>
<evidence type="ECO:0000256" key="10">
    <source>
        <dbReference type="HAMAP-Rule" id="MF_01020"/>
    </source>
</evidence>
<evidence type="ECO:0000256" key="7">
    <source>
        <dbReference type="ARBA" id="ARBA00022801"/>
    </source>
</evidence>
<evidence type="ECO:0000313" key="12">
    <source>
        <dbReference type="Proteomes" id="UP000194798"/>
    </source>
</evidence>
<evidence type="ECO:0000256" key="2">
    <source>
        <dbReference type="ARBA" id="ARBA00004496"/>
    </source>
</evidence>
<proteinExistence type="inferred from homology"/>
<comment type="catalytic activity">
    <reaction evidence="1 10">
        <text>1-(5-phospho-beta-D-ribosyl)-ATP + H2O = 1-(5-phospho-beta-D-ribosyl)-5'-AMP + diphosphate + H(+)</text>
        <dbReference type="Rhea" id="RHEA:22828"/>
        <dbReference type="ChEBI" id="CHEBI:15377"/>
        <dbReference type="ChEBI" id="CHEBI:15378"/>
        <dbReference type="ChEBI" id="CHEBI:33019"/>
        <dbReference type="ChEBI" id="CHEBI:59457"/>
        <dbReference type="ChEBI" id="CHEBI:73183"/>
        <dbReference type="EC" id="3.6.1.31"/>
    </reaction>
</comment>
<evidence type="ECO:0000256" key="4">
    <source>
        <dbReference type="ARBA" id="ARBA00022490"/>
    </source>
</evidence>
<keyword evidence="4 10" id="KW-0963">Cytoplasm</keyword>
<dbReference type="EC" id="3.6.1.31" evidence="10"/>
<dbReference type="Pfam" id="PF01503">
    <property type="entry name" value="PRA-PH"/>
    <property type="match status" value="1"/>
</dbReference>
<evidence type="ECO:0000256" key="6">
    <source>
        <dbReference type="ARBA" id="ARBA00022741"/>
    </source>
</evidence>
<dbReference type="CDD" id="cd11534">
    <property type="entry name" value="NTP-PPase_HisIE_like"/>
    <property type="match status" value="1"/>
</dbReference>
<sequence>MTANDTLFRLAQVLEMRKQADPDKSYVAQLHRKGLDHILKKLGEEAIETVIAGKAGDIDPLIYETADLWFHSLVLLSHYNISPDAILAELDRRFGLSGLDEKAQRHSSPSSPRD</sequence>
<dbReference type="Gene3D" id="1.10.287.1080">
    <property type="entry name" value="MazG-like"/>
    <property type="match status" value="1"/>
</dbReference>
<comment type="pathway">
    <text evidence="3 10">Amino-acid biosynthesis; L-histidine biosynthesis; L-histidine from 5-phospho-alpha-D-ribose 1-diphosphate: step 2/9.</text>
</comment>
<evidence type="ECO:0000256" key="8">
    <source>
        <dbReference type="ARBA" id="ARBA00022840"/>
    </source>
</evidence>
<name>A0A251XC94_9GAMM</name>
<dbReference type="InterPro" id="IPR008179">
    <property type="entry name" value="HisE"/>
</dbReference>
<dbReference type="PANTHER" id="PTHR42945:SF9">
    <property type="entry name" value="HISTIDINE BIOSYNTHESIS BIFUNCTIONAL PROTEIN HISIE"/>
    <property type="match status" value="1"/>
</dbReference>
<accession>A0A251XC94</accession>